<dbReference type="AlphaFoldDB" id="A0A9D1L0E3"/>
<reference evidence="1" key="1">
    <citation type="submission" date="2020-10" db="EMBL/GenBank/DDBJ databases">
        <authorList>
            <person name="Gilroy R."/>
        </authorList>
    </citation>
    <scope>NUCLEOTIDE SEQUENCE</scope>
    <source>
        <strain evidence="1">CHK195-11698</strain>
    </source>
</reference>
<dbReference type="EMBL" id="DVMJ01000052">
    <property type="protein sequence ID" value="HIU13660.1"/>
    <property type="molecule type" value="Genomic_DNA"/>
</dbReference>
<organism evidence="1 2">
    <name type="scientific">Candidatus Fimiplasma intestinipullorum</name>
    <dbReference type="NCBI Taxonomy" id="2840825"/>
    <lineage>
        <taxon>Bacteria</taxon>
        <taxon>Bacillati</taxon>
        <taxon>Bacillota</taxon>
        <taxon>Clostridia</taxon>
        <taxon>Eubacteriales</taxon>
        <taxon>Candidatus Fimiplasma</taxon>
    </lineage>
</organism>
<gene>
    <name evidence="1" type="ORF">IAD15_06275</name>
</gene>
<comment type="caution">
    <text evidence="1">The sequence shown here is derived from an EMBL/GenBank/DDBJ whole genome shotgun (WGS) entry which is preliminary data.</text>
</comment>
<protein>
    <recommendedName>
        <fullName evidence="3">ParB/Sulfiredoxin domain-containing protein</fullName>
    </recommendedName>
</protein>
<evidence type="ECO:0000313" key="2">
    <source>
        <dbReference type="Proteomes" id="UP000824175"/>
    </source>
</evidence>
<evidence type="ECO:0000313" key="1">
    <source>
        <dbReference type="EMBL" id="HIU13660.1"/>
    </source>
</evidence>
<evidence type="ECO:0008006" key="3">
    <source>
        <dbReference type="Google" id="ProtNLM"/>
    </source>
</evidence>
<sequence length="198" mass="23690">MEIKRIHSYKDQRFSDKVLLSHGCFLVDDIPYEVEIISDFEAIIRGAKREWYVKVIEEFRFYTPHITRFIDDCGHVIKEYPKVPLLTLFLDQIQPSQFYVDEDKLAAISTFIYQPEDIIIQVMPFEDRYISLDGHTRLYYAVMKGWDTVRAIKVVSDDYIYGFVKEAKRRSILSPKDMVLVSHEEYVEKWVRFCEDFF</sequence>
<accession>A0A9D1L0E3</accession>
<proteinExistence type="predicted"/>
<reference evidence="1" key="2">
    <citation type="journal article" date="2021" name="PeerJ">
        <title>Extensive microbial diversity within the chicken gut microbiome revealed by metagenomics and culture.</title>
        <authorList>
            <person name="Gilroy R."/>
            <person name="Ravi A."/>
            <person name="Getino M."/>
            <person name="Pursley I."/>
            <person name="Horton D.L."/>
            <person name="Alikhan N.F."/>
            <person name="Baker D."/>
            <person name="Gharbi K."/>
            <person name="Hall N."/>
            <person name="Watson M."/>
            <person name="Adriaenssens E.M."/>
            <person name="Foster-Nyarko E."/>
            <person name="Jarju S."/>
            <person name="Secka A."/>
            <person name="Antonio M."/>
            <person name="Oren A."/>
            <person name="Chaudhuri R.R."/>
            <person name="La Ragione R."/>
            <person name="Hildebrand F."/>
            <person name="Pallen M.J."/>
        </authorList>
    </citation>
    <scope>NUCLEOTIDE SEQUENCE</scope>
    <source>
        <strain evidence="1">CHK195-11698</strain>
    </source>
</reference>
<dbReference type="Proteomes" id="UP000824175">
    <property type="component" value="Unassembled WGS sequence"/>
</dbReference>
<name>A0A9D1L0E3_9FIRM</name>